<reference evidence="3" key="2">
    <citation type="journal article" date="2009" name="Genome Res.">
        <title>Comparative genomic analyses of the human fungal pathogens Coccidioides and their relatives.</title>
        <authorList>
            <person name="Sharpton T.J."/>
            <person name="Stajich J.E."/>
            <person name="Rounsley S.D."/>
            <person name="Gardner M.J."/>
            <person name="Wortman J.R."/>
            <person name="Jordar V.S."/>
            <person name="Maiti R."/>
            <person name="Kodira C.D."/>
            <person name="Neafsey D.E."/>
            <person name="Zeng Q."/>
            <person name="Hung C.-Y."/>
            <person name="McMahan C."/>
            <person name="Muszewska A."/>
            <person name="Grynberg M."/>
            <person name="Mandel M.A."/>
            <person name="Kellner E.M."/>
            <person name="Barker B.M."/>
            <person name="Galgiani J.N."/>
            <person name="Orbach M.J."/>
            <person name="Kirkland T.N."/>
            <person name="Cole G.T."/>
            <person name="Henn M.R."/>
            <person name="Birren B.W."/>
            <person name="Taylor J.W."/>
        </authorList>
    </citation>
    <scope>NUCLEOTIDE SEQUENCE [LARGE SCALE GENOMIC DNA]</scope>
    <source>
        <strain evidence="3">RMSCC 3488</strain>
    </source>
</reference>
<dbReference type="InterPro" id="IPR011009">
    <property type="entry name" value="Kinase-like_dom_sf"/>
</dbReference>
<dbReference type="EMBL" id="DS268110">
    <property type="protein sequence ID" value="KMM66852.1"/>
    <property type="molecule type" value="Genomic_DNA"/>
</dbReference>
<dbReference type="Proteomes" id="UP000054567">
    <property type="component" value="Unassembled WGS sequence"/>
</dbReference>
<name>A0A0J6I620_COCPO</name>
<dbReference type="Pfam" id="PF01636">
    <property type="entry name" value="APH"/>
    <property type="match status" value="1"/>
</dbReference>
<feature type="domain" description="Aminoglycoside phosphotransferase" evidence="1">
    <location>
        <begin position="331"/>
        <end position="519"/>
    </location>
</feature>
<dbReference type="AlphaFoldDB" id="A0A0J6I620"/>
<gene>
    <name evidence="2" type="ORF">CPAG_03189</name>
</gene>
<evidence type="ECO:0000313" key="2">
    <source>
        <dbReference type="EMBL" id="KMM66852.1"/>
    </source>
</evidence>
<dbReference type="CDD" id="cd05120">
    <property type="entry name" value="APH_ChoK_like"/>
    <property type="match status" value="1"/>
</dbReference>
<dbReference type="PANTHER" id="PTHR21310">
    <property type="entry name" value="AMINOGLYCOSIDE PHOSPHOTRANSFERASE-RELATED-RELATED"/>
    <property type="match status" value="1"/>
</dbReference>
<dbReference type="PANTHER" id="PTHR21310:SF15">
    <property type="entry name" value="AMINOGLYCOSIDE PHOSPHOTRANSFERASE DOMAIN-CONTAINING PROTEIN"/>
    <property type="match status" value="1"/>
</dbReference>
<evidence type="ECO:0000259" key="1">
    <source>
        <dbReference type="Pfam" id="PF01636"/>
    </source>
</evidence>
<dbReference type="InterPro" id="IPR002575">
    <property type="entry name" value="Aminoglycoside_PTrfase"/>
</dbReference>
<dbReference type="InterPro" id="IPR051678">
    <property type="entry name" value="AGP_Transferase"/>
</dbReference>
<organism evidence="2 3">
    <name type="scientific">Coccidioides posadasii RMSCC 3488</name>
    <dbReference type="NCBI Taxonomy" id="454284"/>
    <lineage>
        <taxon>Eukaryota</taxon>
        <taxon>Fungi</taxon>
        <taxon>Dikarya</taxon>
        <taxon>Ascomycota</taxon>
        <taxon>Pezizomycotina</taxon>
        <taxon>Eurotiomycetes</taxon>
        <taxon>Eurotiomycetidae</taxon>
        <taxon>Onygenales</taxon>
        <taxon>Onygenaceae</taxon>
        <taxon>Coccidioides</taxon>
    </lineage>
</organism>
<proteinExistence type="predicted"/>
<dbReference type="OrthoDB" id="2906425at2759"/>
<evidence type="ECO:0000313" key="3">
    <source>
        <dbReference type="Proteomes" id="UP000054567"/>
    </source>
</evidence>
<reference evidence="2 3" key="1">
    <citation type="submission" date="2007-06" db="EMBL/GenBank/DDBJ databases">
        <title>The Genome Sequence of Coccidioides posadasii RMSCC_3488.</title>
        <authorList>
            <consortium name="Coccidioides Genome Resources Consortium"/>
            <consortium name="The Broad Institute Genome Sequencing Platform"/>
            <person name="Henn M.R."/>
            <person name="Sykes S."/>
            <person name="Young S."/>
            <person name="Jaffe D."/>
            <person name="Berlin A."/>
            <person name="Alvarez P."/>
            <person name="Butler J."/>
            <person name="Gnerre S."/>
            <person name="Grabherr M."/>
            <person name="Mauceli E."/>
            <person name="Brockman W."/>
            <person name="Kodira C."/>
            <person name="Alvarado L."/>
            <person name="Zeng Q."/>
            <person name="Crawford M."/>
            <person name="Antoine C."/>
            <person name="Devon K."/>
            <person name="Galgiani J."/>
            <person name="Orsborn K."/>
            <person name="Lewis M.L."/>
            <person name="Nusbaum C."/>
            <person name="Galagan J."/>
            <person name="Birren B."/>
        </authorList>
    </citation>
    <scope>NUCLEOTIDE SEQUENCE [LARGE SCALE GENOMIC DNA]</scope>
    <source>
        <strain evidence="2 3">RMSCC 3488</strain>
    </source>
</reference>
<accession>A0A0J6I620</accession>
<dbReference type="Gene3D" id="3.90.1200.10">
    <property type="match status" value="1"/>
</dbReference>
<sequence>MNKFGQEYQAGLKKVESAQLSAIEILALRSFLLWAAEPNDAGRYVLRRLSENPQCTLEETLRSIRKDRLTLANKMCRDDQLSPEIEAGLRERDWHRCCITGSTVDVKPIYILAPSLVNDSDLCPGGYLRPMLEALLTRERVEEIFSLLETRNQKNELKNLWLMSRPVRTSFRYGQFRIKKSIYLEMPDHTFRDERNGGWWVEAVSPRNILPESLDGHESFYKIPSTPNPDTHPLPVNVLLNAHIIITRALHFHVIEEHMRLGWPEWTEPRTLGQTGRFLLRGFLRVLPNFARIPLYKLIVRLVEYFDPIQRKCSIKCLPLGLCLKVARQYTENEANALLLVEKYTTINAPKLIDSVVIDDKSGFILMTRIFGHPLNGVHYRTTFEEREQIGKDLAGWIEQLRRIPNNTNHLIANTLGGPICDHRHGQDDNSWGPYNSVADFTDRLVRDVVDIDKRKHERPISLLYEKKHEVVFTHSDLHMSNIIIRSGRLHGLIDFENAGFKPEYWEFTRALWPYGSQNEKEYIYHSTFGDKYKEELEAEVFILLNAPFIL</sequence>
<reference evidence="3" key="3">
    <citation type="journal article" date="2010" name="Genome Res.">
        <title>Population genomic sequencing of Coccidioides fungi reveals recent hybridization and transposon control.</title>
        <authorList>
            <person name="Neafsey D.E."/>
            <person name="Barker B.M."/>
            <person name="Sharpton T.J."/>
            <person name="Stajich J.E."/>
            <person name="Park D.J."/>
            <person name="Whiston E."/>
            <person name="Hung C.-Y."/>
            <person name="McMahan C."/>
            <person name="White J."/>
            <person name="Sykes S."/>
            <person name="Heiman D."/>
            <person name="Young S."/>
            <person name="Zeng Q."/>
            <person name="Abouelleil A."/>
            <person name="Aftuck L."/>
            <person name="Bessette D."/>
            <person name="Brown A."/>
            <person name="FitzGerald M."/>
            <person name="Lui A."/>
            <person name="Macdonald J.P."/>
            <person name="Priest M."/>
            <person name="Orbach M.J."/>
            <person name="Galgiani J.N."/>
            <person name="Kirkland T.N."/>
            <person name="Cole G.T."/>
            <person name="Birren B.W."/>
            <person name="Henn M.R."/>
            <person name="Taylor J.W."/>
            <person name="Rounsley S.D."/>
        </authorList>
    </citation>
    <scope>NUCLEOTIDE SEQUENCE [LARGE SCALE GENOMIC DNA]</scope>
    <source>
        <strain evidence="3">RMSCC 3488</strain>
    </source>
</reference>
<dbReference type="VEuPathDB" id="FungiDB:CPAG_03189"/>
<dbReference type="SUPFAM" id="SSF56112">
    <property type="entry name" value="Protein kinase-like (PK-like)"/>
    <property type="match status" value="1"/>
</dbReference>
<protein>
    <recommendedName>
        <fullName evidence="1">Aminoglycoside phosphotransferase domain-containing protein</fullName>
    </recommendedName>
</protein>